<dbReference type="Gramene" id="TRITD5Bv1G252850.12">
    <property type="protein sequence ID" value="TRITD5Bv1G252850.12"/>
    <property type="gene ID" value="TRITD5Bv1G252850"/>
</dbReference>
<feature type="compositionally biased region" description="Basic and acidic residues" evidence="1">
    <location>
        <begin position="1190"/>
        <end position="1206"/>
    </location>
</feature>
<evidence type="ECO:0008006" key="4">
    <source>
        <dbReference type="Google" id="ProtNLM"/>
    </source>
</evidence>
<feature type="compositionally biased region" description="Basic residues" evidence="1">
    <location>
        <begin position="387"/>
        <end position="399"/>
    </location>
</feature>
<feature type="compositionally biased region" description="Acidic residues" evidence="1">
    <location>
        <begin position="369"/>
        <end position="378"/>
    </location>
</feature>
<feature type="compositionally biased region" description="Low complexity" evidence="1">
    <location>
        <begin position="400"/>
        <end position="410"/>
    </location>
</feature>
<evidence type="ECO:0000256" key="1">
    <source>
        <dbReference type="SAM" id="MobiDB-lite"/>
    </source>
</evidence>
<feature type="region of interest" description="Disordered" evidence="1">
    <location>
        <begin position="806"/>
        <end position="957"/>
    </location>
</feature>
<feature type="region of interest" description="Disordered" evidence="1">
    <location>
        <begin position="338"/>
        <end position="552"/>
    </location>
</feature>
<dbReference type="OMA" id="ERDTQNG"/>
<feature type="region of interest" description="Disordered" evidence="1">
    <location>
        <begin position="272"/>
        <end position="305"/>
    </location>
</feature>
<feature type="compositionally biased region" description="Low complexity" evidence="1">
    <location>
        <begin position="887"/>
        <end position="897"/>
    </location>
</feature>
<accession>A0A9R0XQ76</accession>
<keyword evidence="3" id="KW-1185">Reference proteome</keyword>
<dbReference type="Proteomes" id="UP000324705">
    <property type="component" value="Chromosome 5B"/>
</dbReference>
<feature type="compositionally biased region" description="Polar residues" evidence="1">
    <location>
        <begin position="819"/>
        <end position="828"/>
    </location>
</feature>
<feature type="compositionally biased region" description="Polar residues" evidence="1">
    <location>
        <begin position="472"/>
        <end position="489"/>
    </location>
</feature>
<feature type="compositionally biased region" description="Basic residues" evidence="1">
    <location>
        <begin position="440"/>
        <end position="458"/>
    </location>
</feature>
<feature type="compositionally biased region" description="Low complexity" evidence="1">
    <location>
        <begin position="1019"/>
        <end position="1033"/>
    </location>
</feature>
<protein>
    <recommendedName>
        <fullName evidence="4">COP1-interacting protein 7</fullName>
    </recommendedName>
</protein>
<dbReference type="EMBL" id="LT934120">
    <property type="protein sequence ID" value="VAI40845.1"/>
    <property type="molecule type" value="Genomic_DNA"/>
</dbReference>
<feature type="compositionally biased region" description="Basic and acidic residues" evidence="1">
    <location>
        <begin position="345"/>
        <end position="368"/>
    </location>
</feature>
<organism evidence="2 3">
    <name type="scientific">Triticum turgidum subsp. durum</name>
    <name type="common">Durum wheat</name>
    <name type="synonym">Triticum durum</name>
    <dbReference type="NCBI Taxonomy" id="4567"/>
    <lineage>
        <taxon>Eukaryota</taxon>
        <taxon>Viridiplantae</taxon>
        <taxon>Streptophyta</taxon>
        <taxon>Embryophyta</taxon>
        <taxon>Tracheophyta</taxon>
        <taxon>Spermatophyta</taxon>
        <taxon>Magnoliopsida</taxon>
        <taxon>Liliopsida</taxon>
        <taxon>Poales</taxon>
        <taxon>Poaceae</taxon>
        <taxon>BOP clade</taxon>
        <taxon>Pooideae</taxon>
        <taxon>Triticodae</taxon>
        <taxon>Triticeae</taxon>
        <taxon>Triticinae</taxon>
        <taxon>Triticum</taxon>
    </lineage>
</organism>
<feature type="region of interest" description="Disordered" evidence="1">
    <location>
        <begin position="991"/>
        <end position="1033"/>
    </location>
</feature>
<feature type="compositionally biased region" description="Polar residues" evidence="1">
    <location>
        <begin position="924"/>
        <end position="936"/>
    </location>
</feature>
<feature type="region of interest" description="Disordered" evidence="1">
    <location>
        <begin position="1050"/>
        <end position="1073"/>
    </location>
</feature>
<sequence length="1291" mass="142182">MRPETRLDSAAFQLTPTRTRCDLIVIANGRKEKIASGLLNPFVAHLKAAQDQIAKGGYTILLEPDPAADAPWFTRGTLERFVRFVSTPEVLERVTTIESEILQLEDAIAVQSNENLGLKSGEAHNGKPVDSSMEGGKTGYNADGDKALVLYKPDTHPASQLQNDDGVHEEHSKVQLLRVLETRKTVLRKEQAMAFARALAAGFDIDNLIYLISFAERFGASRLMKACTQFIDLWRQKHETGQWIDVEPETMSTRSEFPPFNASGIMFMGDKETMSVSNGDTNGDDAAKADHRSHHHPGAPHEYHHGPYQSGYPPWAMHPPYPMQGMPPYYPGANPYYPPPYPPTDDPRYNHSERRPSRKHSADSKDFDNSDDESDDQSGSERESSHGRKSSKKGKRSGKKNVIVIRNVNVTSKKKHRSSESESGSGSDMSSEDSDDSHRKSSKRNHHKRSSSKKKGGKKTTVESEDEYTKDGVSNGQQDGDQGNWNAFQNFLLRDEDKTRDNNDADMFASEREPPPPPRRRETTGNMDDPIVLSERGSADVDERNGMPFNTANGRIRARQMMSGDELMMSGEVRSFVDGDMKEIEAGGGGYRRGANDDFMVYGQDNSMDRGSSLDPLAEGHYRRPTVDEKKNVHGVDESFMIPVSSNSHDNLGADGRTAIDIDAELGTSVQKTSDAKAGGELFYEPDELMPERGFEDVSFGYDPSMDYDSHMQIHPDVGVEDANAEDLSACVEDEGKMPAKDKKLRGSQEGLDKRRKDASGRRLSAPKGPLTDAQKRAQNLRAYKAGLQKEKKELEAEQIKRLERLKQERQKRIAARSGASNPTSTPPQAKAKPSPKVSPSTHKSSKFTDAEPGSSSPLRKIVPARSSTPGSDPHKTAKASKLGGDSSSAVSKSTSSLAEFKKEKSGRTESSIERLKKLAEPKSNASTDHPSNPKSASADHPRRRSLPLPEDVQTKKISAIMQLDETKSAALPELKVKSPRTPAAVVVKNKAAAKVAKEAPRVGPKAHATSESRDGKKSSNGKVSRVSSSDDNVVVEKTVVMLENEVVSTPPVVLPPGRSAESETRSDDRMDYPSLEQEYVAIRAPPSPVDLPEDANPTIHAFDNQLNSYEVDVPEYKKDELEKPAPLAPMEEKPYEAPFARVTSLEDASSKTPAYNHHPLPAQEPETLARAASVRARVPEPAAYAVSAEETHGENGKPRSKEPKGFRKLLRFGKKSHTSTMDSDASSVDEAPAGDGSMLKNLISQDDSSPCWRRSARTRWLCCEDFLVLFLLLMRPANSLIAYRLRLLVC</sequence>
<feature type="region of interest" description="Disordered" evidence="1">
    <location>
        <begin position="1187"/>
        <end position="1207"/>
    </location>
</feature>
<feature type="compositionally biased region" description="Basic and acidic residues" evidence="1">
    <location>
        <begin position="900"/>
        <end position="921"/>
    </location>
</feature>
<dbReference type="CDD" id="cd14733">
    <property type="entry name" value="BACK"/>
    <property type="match status" value="1"/>
</dbReference>
<gene>
    <name evidence="2" type="ORF">TRITD_5Bv1G252850</name>
</gene>
<dbReference type="PANTHER" id="PTHR31008">
    <property type="entry name" value="COP1-INTERACTING PROTEIN-RELATED"/>
    <property type="match status" value="1"/>
</dbReference>
<feature type="compositionally biased region" description="Basic and acidic residues" evidence="1">
    <location>
        <begin position="493"/>
        <end position="523"/>
    </location>
</feature>
<reference evidence="2 3" key="1">
    <citation type="submission" date="2017-09" db="EMBL/GenBank/DDBJ databases">
        <authorList>
            <consortium name="International Durum Wheat Genome Sequencing Consortium (IDWGSC)"/>
            <person name="Milanesi L."/>
        </authorList>
    </citation>
    <scope>NUCLEOTIDE SEQUENCE [LARGE SCALE GENOMIC DNA]</scope>
    <source>
        <strain evidence="3">cv. Svevo</strain>
    </source>
</reference>
<feature type="region of interest" description="Disordered" evidence="1">
    <location>
        <begin position="715"/>
        <end position="785"/>
    </location>
</feature>
<feature type="compositionally biased region" description="Basic and acidic residues" evidence="1">
    <location>
        <begin position="1009"/>
        <end position="1018"/>
    </location>
</feature>
<name>A0A9R0XQ76_TRITD</name>
<proteinExistence type="predicted"/>
<dbReference type="PANTHER" id="PTHR31008:SF2">
    <property type="entry name" value="COP1-INTERACTING PROTEIN-LIKE PROTEIN"/>
    <property type="match status" value="1"/>
</dbReference>
<evidence type="ECO:0000313" key="3">
    <source>
        <dbReference type="Proteomes" id="UP000324705"/>
    </source>
</evidence>
<feature type="region of interest" description="Disordered" evidence="1">
    <location>
        <begin position="1142"/>
        <end position="1162"/>
    </location>
</feature>
<feature type="compositionally biased region" description="Basic and acidic residues" evidence="1">
    <location>
        <begin position="1061"/>
        <end position="1072"/>
    </location>
</feature>
<feature type="compositionally biased region" description="Basic and acidic residues" evidence="1">
    <location>
        <begin position="734"/>
        <end position="761"/>
    </location>
</feature>
<evidence type="ECO:0000313" key="2">
    <source>
        <dbReference type="EMBL" id="VAI40845.1"/>
    </source>
</evidence>